<name>A0A1M6E363_9FLAO</name>
<dbReference type="Gene3D" id="2.40.160.60">
    <property type="entry name" value="Outer membrane protein transport protein (OMPP1/FadL/TodX)"/>
    <property type="match status" value="1"/>
</dbReference>
<dbReference type="OrthoDB" id="1491239at2"/>
<organism evidence="2 3">
    <name type="scientific">Flavobacterium haoranii</name>
    <dbReference type="NCBI Taxonomy" id="683124"/>
    <lineage>
        <taxon>Bacteria</taxon>
        <taxon>Pseudomonadati</taxon>
        <taxon>Bacteroidota</taxon>
        <taxon>Flavobacteriia</taxon>
        <taxon>Flavobacteriales</taxon>
        <taxon>Flavobacteriaceae</taxon>
        <taxon>Flavobacterium</taxon>
    </lineage>
</organism>
<evidence type="ECO:0000256" key="1">
    <source>
        <dbReference type="SAM" id="SignalP"/>
    </source>
</evidence>
<feature type="signal peptide" evidence="1">
    <location>
        <begin position="1"/>
        <end position="20"/>
    </location>
</feature>
<accession>A0A1M6E363</accession>
<dbReference type="RefSeq" id="WP_072781975.1">
    <property type="nucleotide sequence ID" value="NZ_CP045292.1"/>
</dbReference>
<proteinExistence type="predicted"/>
<protein>
    <submittedName>
        <fullName evidence="2">Long-chain fatty acid transport protein</fullName>
    </submittedName>
</protein>
<keyword evidence="3" id="KW-1185">Reference proteome</keyword>
<dbReference type="EMBL" id="FQZH01000001">
    <property type="protein sequence ID" value="SHI79833.1"/>
    <property type="molecule type" value="Genomic_DNA"/>
</dbReference>
<sequence>MIKKIFFCLGISLLSFNVFSQENTSSAYSYYGIGEVRFKGTEAAKAMGGLAITGDSIAINLNNPASYSSLKLTTFSVGGSTNFTTLNAMEKQEKAKSTAFDYIAVGVPMGKFGAVVGLAPYSAIGYKIENSSTDGDLQRVKRFNGSGNINRFFTGFSCQINNEFSVGAGIDYNFGQIENNLIESIAGVQLSSKETNTAEVRGVSFNFGALYSKKINGDKKIFSSLTYVPEASLSSKNSRTLGTVTYSLSGSEIPVGTPIEVDIADTDLKIPSKLGLGFGIGKVTKWFVGTEVSFLGNKSLVKRFDDGLNYEYKNGQRYILGGYYIPKYDSFSSYLSRVVYRAGFRYENTGLEINGKNIDDYGMNFGFGLPVGLSKIDIGFEFGQRGTTLKGLVFENYFNINIGLSLSDKWFKKTLID</sequence>
<keyword evidence="1" id="KW-0732">Signal</keyword>
<dbReference type="SUPFAM" id="SSF56935">
    <property type="entry name" value="Porins"/>
    <property type="match status" value="1"/>
</dbReference>
<evidence type="ECO:0000313" key="3">
    <source>
        <dbReference type="Proteomes" id="UP000184232"/>
    </source>
</evidence>
<dbReference type="STRING" id="683124.SAMN05444337_0826"/>
<dbReference type="Proteomes" id="UP000184232">
    <property type="component" value="Unassembled WGS sequence"/>
</dbReference>
<gene>
    <name evidence="2" type="ORF">SAMN05444337_0826</name>
</gene>
<reference evidence="2 3" key="1">
    <citation type="submission" date="2016-11" db="EMBL/GenBank/DDBJ databases">
        <authorList>
            <person name="Jaros S."/>
            <person name="Januszkiewicz K."/>
            <person name="Wedrychowicz H."/>
        </authorList>
    </citation>
    <scope>NUCLEOTIDE SEQUENCE [LARGE SCALE GENOMIC DNA]</scope>
    <source>
        <strain evidence="2 3">DSM 22807</strain>
    </source>
</reference>
<dbReference type="AlphaFoldDB" id="A0A1M6E363"/>
<evidence type="ECO:0000313" key="2">
    <source>
        <dbReference type="EMBL" id="SHI79833.1"/>
    </source>
</evidence>
<feature type="chain" id="PRO_5012612806" evidence="1">
    <location>
        <begin position="21"/>
        <end position="417"/>
    </location>
</feature>